<evidence type="ECO:0000256" key="3">
    <source>
        <dbReference type="ARBA" id="ARBA00022679"/>
    </source>
</evidence>
<comment type="pathway">
    <text evidence="1">Purine metabolism; IMP biosynthesis via de novo pathway; N(2)-formyl-N(1)-(5-phospho-D-ribosyl)glycinamide from N(1)-(5-phospho-D-ribosyl)glycinamide (10-formyl THF route): step 1/1.</text>
</comment>
<dbReference type="SUPFAM" id="SSF53328">
    <property type="entry name" value="Formyltransferase"/>
    <property type="match status" value="1"/>
</dbReference>
<evidence type="ECO:0000313" key="7">
    <source>
        <dbReference type="Proteomes" id="UP000183317"/>
    </source>
</evidence>
<evidence type="ECO:0000256" key="2">
    <source>
        <dbReference type="ARBA" id="ARBA00012254"/>
    </source>
</evidence>
<protein>
    <recommendedName>
        <fullName evidence="2">phosphoribosylglycinamide formyltransferase 1</fullName>
        <ecNumber evidence="2">2.1.2.2</ecNumber>
    </recommendedName>
</protein>
<dbReference type="GO" id="GO:0005737">
    <property type="term" value="C:cytoplasm"/>
    <property type="evidence" value="ECO:0007669"/>
    <property type="project" value="TreeGrafter"/>
</dbReference>
<name>A0A1F5MFW3_9BACT</name>
<keyword evidence="4" id="KW-0658">Purine biosynthesis</keyword>
<feature type="domain" description="Formyl transferase N-terminal" evidence="5">
    <location>
        <begin position="2"/>
        <end position="194"/>
    </location>
</feature>
<evidence type="ECO:0000259" key="5">
    <source>
        <dbReference type="Pfam" id="PF00551"/>
    </source>
</evidence>
<dbReference type="Proteomes" id="UP000183317">
    <property type="component" value="Unassembled WGS sequence"/>
</dbReference>
<dbReference type="Pfam" id="PF00551">
    <property type="entry name" value="Formyl_trans_N"/>
    <property type="match status" value="1"/>
</dbReference>
<dbReference type="GO" id="GO:0004644">
    <property type="term" value="F:phosphoribosylglycinamide formyltransferase activity"/>
    <property type="evidence" value="ECO:0007669"/>
    <property type="project" value="UniProtKB-EC"/>
</dbReference>
<reference evidence="6 7" key="1">
    <citation type="journal article" date="2016" name="Nat. Commun.">
        <title>Thousands of microbial genomes shed light on interconnected biogeochemical processes in an aquifer system.</title>
        <authorList>
            <person name="Anantharaman K."/>
            <person name="Brown C.T."/>
            <person name="Hug L.A."/>
            <person name="Sharon I."/>
            <person name="Castelle C.J."/>
            <person name="Probst A.J."/>
            <person name="Thomas B.C."/>
            <person name="Singh A."/>
            <person name="Wilkins M.J."/>
            <person name="Karaoz U."/>
            <person name="Brodie E.L."/>
            <person name="Williams K.H."/>
            <person name="Hubbard S.S."/>
            <person name="Banfield J.F."/>
        </authorList>
    </citation>
    <scope>NUCLEOTIDE SEQUENCE [LARGE SCALE GENOMIC DNA]</scope>
</reference>
<keyword evidence="3" id="KW-0808">Transferase</keyword>
<dbReference type="PANTHER" id="PTHR43369:SF2">
    <property type="entry name" value="PHOSPHORIBOSYLGLYCINAMIDE FORMYLTRANSFERASE"/>
    <property type="match status" value="1"/>
</dbReference>
<dbReference type="InterPro" id="IPR002376">
    <property type="entry name" value="Formyl_transf_N"/>
</dbReference>
<dbReference type="GO" id="GO:0006189">
    <property type="term" value="P:'de novo' IMP biosynthetic process"/>
    <property type="evidence" value="ECO:0007669"/>
    <property type="project" value="TreeGrafter"/>
</dbReference>
<evidence type="ECO:0000256" key="1">
    <source>
        <dbReference type="ARBA" id="ARBA00005054"/>
    </source>
</evidence>
<accession>A0A1F5MFW3</accession>
<proteinExistence type="predicted"/>
<dbReference type="InterPro" id="IPR036477">
    <property type="entry name" value="Formyl_transf_N_sf"/>
</dbReference>
<evidence type="ECO:0000313" key="6">
    <source>
        <dbReference type="EMBL" id="OGE64258.1"/>
    </source>
</evidence>
<dbReference type="AlphaFoldDB" id="A0A1F5MFW3"/>
<dbReference type="EMBL" id="MFDU01000026">
    <property type="protein sequence ID" value="OGE64258.1"/>
    <property type="molecule type" value="Genomic_DNA"/>
</dbReference>
<gene>
    <name evidence="6" type="ORF">A3J13_01885</name>
</gene>
<sequence length="201" mass="22316">MKKIAVLISNKGTGTNLQAIIDGVKSGKIKAEISAVISDTEESLGLIRAKENNITVKIVPEKENLLKVLKEINPDYICLAGWKQIILDEVINNFPNKILNAHPGLIPDSTDGVVKNPDGTEAIWNKGKMTEKAIQNFLDNKATYAGCTNHFLSQEFDFGPILGRCFEKIEEGDTVESLYQRLKVKENQLYVDVLERLCNGN</sequence>
<dbReference type="Gene3D" id="3.40.50.170">
    <property type="entry name" value="Formyl transferase, N-terminal domain"/>
    <property type="match status" value="1"/>
</dbReference>
<dbReference type="EC" id="2.1.2.2" evidence="2"/>
<evidence type="ECO:0000256" key="4">
    <source>
        <dbReference type="ARBA" id="ARBA00022755"/>
    </source>
</evidence>
<organism evidence="6 7">
    <name type="scientific">Candidatus Daviesbacteria bacterium RIFCSPLOWO2_02_FULL_36_8</name>
    <dbReference type="NCBI Taxonomy" id="1797793"/>
    <lineage>
        <taxon>Bacteria</taxon>
        <taxon>Candidatus Daviesiibacteriota</taxon>
    </lineage>
</organism>
<comment type="caution">
    <text evidence="6">The sequence shown here is derived from an EMBL/GenBank/DDBJ whole genome shotgun (WGS) entry which is preliminary data.</text>
</comment>
<dbReference type="PANTHER" id="PTHR43369">
    <property type="entry name" value="PHOSPHORIBOSYLGLYCINAMIDE FORMYLTRANSFERASE"/>
    <property type="match status" value="1"/>
</dbReference>